<accession>A0A8J2SQN0</accession>
<name>A0A8J2SQN0_9STRA</name>
<feature type="non-terminal residue" evidence="2">
    <location>
        <position position="226"/>
    </location>
</feature>
<dbReference type="EMBL" id="CAKKNE010000004">
    <property type="protein sequence ID" value="CAH0375321.1"/>
    <property type="molecule type" value="Genomic_DNA"/>
</dbReference>
<dbReference type="Proteomes" id="UP000789595">
    <property type="component" value="Unassembled WGS sequence"/>
</dbReference>
<sequence>LGAEARLIARPAEDALQRSWPVLCCQRTTANPPIWGVVMASLATSVGAEPSVRFAIDYAEEQPKISDACKNFLAYRIAQAKTDANTSQADADRAARLTMLCGRKAMRAVNAAAPATGDAAAAYAAKEDALATRSFGKSYLCDPVVAAAVRAVPADPAMDGADTEFLEAFLATAGDASDDLTWAPDYAQVLRARDAARRREAARRAPVRIEARHAGGAPSRPLPALA</sequence>
<dbReference type="AlphaFoldDB" id="A0A8J2SQN0"/>
<proteinExistence type="predicted"/>
<feature type="region of interest" description="Disordered" evidence="1">
    <location>
        <begin position="202"/>
        <end position="226"/>
    </location>
</feature>
<reference evidence="2" key="1">
    <citation type="submission" date="2021-11" db="EMBL/GenBank/DDBJ databases">
        <authorList>
            <consortium name="Genoscope - CEA"/>
            <person name="William W."/>
        </authorList>
    </citation>
    <scope>NUCLEOTIDE SEQUENCE</scope>
</reference>
<protein>
    <submittedName>
        <fullName evidence="2">Uncharacterized protein</fullName>
    </submittedName>
</protein>
<organism evidence="2 3">
    <name type="scientific">Pelagomonas calceolata</name>
    <dbReference type="NCBI Taxonomy" id="35677"/>
    <lineage>
        <taxon>Eukaryota</taxon>
        <taxon>Sar</taxon>
        <taxon>Stramenopiles</taxon>
        <taxon>Ochrophyta</taxon>
        <taxon>Pelagophyceae</taxon>
        <taxon>Pelagomonadales</taxon>
        <taxon>Pelagomonadaceae</taxon>
        <taxon>Pelagomonas</taxon>
    </lineage>
</organism>
<keyword evidence="3" id="KW-1185">Reference proteome</keyword>
<evidence type="ECO:0000256" key="1">
    <source>
        <dbReference type="SAM" id="MobiDB-lite"/>
    </source>
</evidence>
<feature type="compositionally biased region" description="Basic and acidic residues" evidence="1">
    <location>
        <begin position="202"/>
        <end position="213"/>
    </location>
</feature>
<gene>
    <name evidence="2" type="ORF">PECAL_4P26500</name>
</gene>
<feature type="non-terminal residue" evidence="2">
    <location>
        <position position="1"/>
    </location>
</feature>
<evidence type="ECO:0000313" key="2">
    <source>
        <dbReference type="EMBL" id="CAH0375321.1"/>
    </source>
</evidence>
<comment type="caution">
    <text evidence="2">The sequence shown here is derived from an EMBL/GenBank/DDBJ whole genome shotgun (WGS) entry which is preliminary data.</text>
</comment>
<evidence type="ECO:0000313" key="3">
    <source>
        <dbReference type="Proteomes" id="UP000789595"/>
    </source>
</evidence>